<dbReference type="Pfam" id="PF04977">
    <property type="entry name" value="DivIC"/>
    <property type="match status" value="1"/>
</dbReference>
<proteinExistence type="predicted"/>
<organism evidence="1 2">
    <name type="scientific">Arachnia rubra</name>
    <dbReference type="NCBI Taxonomy" id="1547448"/>
    <lineage>
        <taxon>Bacteria</taxon>
        <taxon>Bacillati</taxon>
        <taxon>Actinomycetota</taxon>
        <taxon>Actinomycetes</taxon>
        <taxon>Propionibacteriales</taxon>
        <taxon>Propionibacteriaceae</taxon>
        <taxon>Arachnia</taxon>
    </lineage>
</organism>
<evidence type="ECO:0000313" key="2">
    <source>
        <dbReference type="Proteomes" id="UP000678513"/>
    </source>
</evidence>
<dbReference type="InterPro" id="IPR007060">
    <property type="entry name" value="FtsL/DivIC"/>
</dbReference>
<gene>
    <name evidence="1" type="ORF">J5A65_11930</name>
</gene>
<keyword evidence="2" id="KW-1185">Reference proteome</keyword>
<name>A0ABX7Y9I8_9ACTN</name>
<evidence type="ECO:0000313" key="1">
    <source>
        <dbReference type="EMBL" id="QUC09711.1"/>
    </source>
</evidence>
<dbReference type="Proteomes" id="UP000678513">
    <property type="component" value="Chromosome"/>
</dbReference>
<dbReference type="EMBL" id="CP072384">
    <property type="protein sequence ID" value="QUC09711.1"/>
    <property type="molecule type" value="Genomic_DNA"/>
</dbReference>
<sequence>MTWRLLILGVVMAALAVTLAQSLRVYFAQAQETAMLREQIAQRQQEISTLEDQLARWKDPAFVKAEARSRLGWVMPGETGYRVIGADGKPIGGDSTALAPNKPSSGMWWQQMWGSVAVADAPAEEEE</sequence>
<accession>A0ABX7Y9I8</accession>
<protein>
    <submittedName>
        <fullName evidence="1">Septum formation initiator family protein</fullName>
    </submittedName>
</protein>
<reference evidence="1 2" key="1">
    <citation type="submission" date="2021-03" db="EMBL/GenBank/DDBJ databases">
        <title>Human Oral Microbial Genomes.</title>
        <authorList>
            <person name="Johnston C.D."/>
            <person name="Chen T."/>
            <person name="Dewhirst F.E."/>
        </authorList>
    </citation>
    <scope>NUCLEOTIDE SEQUENCE [LARGE SCALE GENOMIC DNA]</scope>
    <source>
        <strain evidence="1 2">DSMZ 100122</strain>
    </source>
</reference>